<evidence type="ECO:0000259" key="1">
    <source>
        <dbReference type="Pfam" id="PF02342"/>
    </source>
</evidence>
<evidence type="ECO:0000313" key="2">
    <source>
        <dbReference type="EMBL" id="SFC81851.1"/>
    </source>
</evidence>
<dbReference type="Pfam" id="PF02342">
    <property type="entry name" value="TerD"/>
    <property type="match status" value="1"/>
</dbReference>
<dbReference type="PANTHER" id="PTHR32097:SF17">
    <property type="entry name" value="CAMP-BINDING PROTEIN 1-RELATED"/>
    <property type="match status" value="1"/>
</dbReference>
<organism evidence="2 3">
    <name type="scientific">Streptomyces aidingensis</name>
    <dbReference type="NCBI Taxonomy" id="910347"/>
    <lineage>
        <taxon>Bacteria</taxon>
        <taxon>Bacillati</taxon>
        <taxon>Actinomycetota</taxon>
        <taxon>Actinomycetes</taxon>
        <taxon>Kitasatosporales</taxon>
        <taxon>Streptomycetaceae</taxon>
        <taxon>Streptomyces</taxon>
    </lineage>
</organism>
<dbReference type="InterPro" id="IPR003325">
    <property type="entry name" value="TerD"/>
</dbReference>
<dbReference type="InterPro" id="IPR051324">
    <property type="entry name" value="Stress/Tellurium_Resist"/>
</dbReference>
<dbReference type="STRING" id="910347.SAMN05421773_106153"/>
<accession>A0A1I1M8X7</accession>
<dbReference type="RefSeq" id="WP_093839036.1">
    <property type="nucleotide sequence ID" value="NZ_FOLM01000006.1"/>
</dbReference>
<reference evidence="2 3" key="1">
    <citation type="submission" date="2016-10" db="EMBL/GenBank/DDBJ databases">
        <authorList>
            <person name="de Groot N.N."/>
        </authorList>
    </citation>
    <scope>NUCLEOTIDE SEQUENCE [LARGE SCALE GENOMIC DNA]</scope>
    <source>
        <strain evidence="2 3">CGMCC 4.5739</strain>
    </source>
</reference>
<keyword evidence="3" id="KW-1185">Reference proteome</keyword>
<evidence type="ECO:0000313" key="3">
    <source>
        <dbReference type="Proteomes" id="UP000199207"/>
    </source>
</evidence>
<dbReference type="EMBL" id="FOLM01000006">
    <property type="protein sequence ID" value="SFC81851.1"/>
    <property type="molecule type" value="Genomic_DNA"/>
</dbReference>
<gene>
    <name evidence="2" type="ORF">SAMN05421773_106153</name>
</gene>
<dbReference type="AlphaFoldDB" id="A0A1I1M8X7"/>
<dbReference type="OrthoDB" id="56224at2"/>
<protein>
    <submittedName>
        <fullName evidence="2">Tellurium resistance protein TerZ</fullName>
    </submittedName>
</protein>
<proteinExistence type="predicted"/>
<sequence>MAVNLTKGQAISLKKDDGTGLTVVRMGLGWKAVQRKGLLGRLMGGGDIDLDASAVLFSGQQITDQVWFRQLTSRDGSVQHSGDNLVGGAGAGSDDETIRVDLTKVPGGVDQIVFTVNSFTGQTFAQVENAFCRLVDETTGVEMARYTLTGGGPVTGQIMAKVQRQGGGWSMTAIGAPASGQTFQHLLPAILPHL</sequence>
<dbReference type="Proteomes" id="UP000199207">
    <property type="component" value="Unassembled WGS sequence"/>
</dbReference>
<dbReference type="PANTHER" id="PTHR32097">
    <property type="entry name" value="CAMP-BINDING PROTEIN 1-RELATED"/>
    <property type="match status" value="1"/>
</dbReference>
<dbReference type="Gene3D" id="2.60.60.30">
    <property type="entry name" value="sav2460 like domains"/>
    <property type="match status" value="1"/>
</dbReference>
<dbReference type="CDD" id="cd06974">
    <property type="entry name" value="TerD_like"/>
    <property type="match status" value="1"/>
</dbReference>
<feature type="domain" description="TerD" evidence="1">
    <location>
        <begin position="1"/>
        <end position="181"/>
    </location>
</feature>
<name>A0A1I1M8X7_9ACTN</name>